<comment type="catalytic activity">
    <reaction evidence="1">
        <text>(4aS,6R)-4a-hydroxy-L-erythro-5,6,7,8-tetrahydrobiopterin = (6R)-L-erythro-6,7-dihydrobiopterin + H2O</text>
        <dbReference type="Rhea" id="RHEA:11920"/>
        <dbReference type="ChEBI" id="CHEBI:15377"/>
        <dbReference type="ChEBI" id="CHEBI:15642"/>
        <dbReference type="ChEBI" id="CHEBI:43120"/>
        <dbReference type="EC" id="4.2.1.96"/>
    </reaction>
</comment>
<dbReference type="InterPro" id="IPR036428">
    <property type="entry name" value="PCD_sf"/>
</dbReference>
<sequence length="126" mass="14512">ALFPVSLRRESESAVAMLKSARTLRMMSTSMKPLTDIQRQSFPATWNKVQERDAVHKKFVFPDFSRAWGFMTRVALLAESMNHHPEWFNCYNRVSITLTTHDCQGLSTNDLEMATKIDQLASESRE</sequence>
<dbReference type="GO" id="GO:0008124">
    <property type="term" value="F:4-alpha-hydroxytetrahydrobiopterin dehydratase activity"/>
    <property type="evidence" value="ECO:0007669"/>
    <property type="project" value="UniProtKB-EC"/>
</dbReference>
<dbReference type="InterPro" id="IPR001533">
    <property type="entry name" value="Pterin_deHydtase"/>
</dbReference>
<feature type="non-terminal residue" evidence="6">
    <location>
        <position position="1"/>
    </location>
</feature>
<reference evidence="6" key="1">
    <citation type="submission" date="2015-04" db="EMBL/GenBank/DDBJ databases">
        <title>The genome sequence of the plant pathogenic Rhizarian Plasmodiophora brassicae reveals insights in its biotrophic life cycle and the origin of chitin synthesis.</title>
        <authorList>
            <person name="Schwelm A."/>
            <person name="Fogelqvist J."/>
            <person name="Knaust A."/>
            <person name="Julke S."/>
            <person name="Lilja T."/>
            <person name="Dhandapani V."/>
            <person name="Bonilla-Rosso G."/>
            <person name="Karlsson M."/>
            <person name="Shevchenko A."/>
            <person name="Choi S.R."/>
            <person name="Kim H.G."/>
            <person name="Park J.Y."/>
            <person name="Lim Y.P."/>
            <person name="Ludwig-Muller J."/>
            <person name="Dixelius C."/>
        </authorList>
    </citation>
    <scope>NUCLEOTIDE SEQUENCE</scope>
    <source>
        <tissue evidence="6">Potato root galls</tissue>
    </source>
</reference>
<dbReference type="EMBL" id="HACM01009670">
    <property type="protein sequence ID" value="CRZ10112.1"/>
    <property type="molecule type" value="Transcribed_RNA"/>
</dbReference>
<dbReference type="PANTHER" id="PTHR12599">
    <property type="entry name" value="PTERIN-4-ALPHA-CARBINOLAMINE DEHYDRATASE"/>
    <property type="match status" value="1"/>
</dbReference>
<accession>A0A0H5R8R6</accession>
<evidence type="ECO:0000256" key="4">
    <source>
        <dbReference type="ARBA" id="ARBA00023239"/>
    </source>
</evidence>
<dbReference type="PANTHER" id="PTHR12599:SF0">
    <property type="entry name" value="PTERIN-4-ALPHA-CARBINOLAMINE DEHYDRATASE"/>
    <property type="match status" value="1"/>
</dbReference>
<evidence type="ECO:0000256" key="5">
    <source>
        <dbReference type="ARBA" id="ARBA00030497"/>
    </source>
</evidence>
<dbReference type="HAMAP" id="MF_00434">
    <property type="entry name" value="Pterin_4_alpha"/>
    <property type="match status" value="1"/>
</dbReference>
<name>A0A0H5R8R6_9EUKA</name>
<dbReference type="GO" id="GO:0006729">
    <property type="term" value="P:tetrahydrobiopterin biosynthetic process"/>
    <property type="evidence" value="ECO:0007669"/>
    <property type="project" value="InterPro"/>
</dbReference>
<dbReference type="EC" id="4.2.1.96" evidence="3"/>
<evidence type="ECO:0000256" key="3">
    <source>
        <dbReference type="ARBA" id="ARBA00013252"/>
    </source>
</evidence>
<comment type="similarity">
    <text evidence="2">Belongs to the pterin-4-alpha-carbinolamine dehydratase family.</text>
</comment>
<dbReference type="Pfam" id="PF01329">
    <property type="entry name" value="Pterin_4a"/>
    <property type="match status" value="1"/>
</dbReference>
<dbReference type="Gene3D" id="3.30.1360.20">
    <property type="entry name" value="Transcriptional coactivator/pterin dehydratase"/>
    <property type="match status" value="1"/>
</dbReference>
<protein>
    <recommendedName>
        <fullName evidence="3">4a-hydroxytetrahydrobiopterin dehydratase</fullName>
        <ecNumber evidence="3">4.2.1.96</ecNumber>
    </recommendedName>
    <alternativeName>
        <fullName evidence="5">4-alpha-hydroxy-tetrahydropterin dehydratase</fullName>
    </alternativeName>
</protein>
<dbReference type="AlphaFoldDB" id="A0A0H5R8R6"/>
<evidence type="ECO:0000313" key="6">
    <source>
        <dbReference type="EMBL" id="CRZ10112.1"/>
    </source>
</evidence>
<evidence type="ECO:0000256" key="1">
    <source>
        <dbReference type="ARBA" id="ARBA00001554"/>
    </source>
</evidence>
<evidence type="ECO:0000256" key="2">
    <source>
        <dbReference type="ARBA" id="ARBA00006472"/>
    </source>
</evidence>
<keyword evidence="4" id="KW-0456">Lyase</keyword>
<dbReference type="SUPFAM" id="SSF55248">
    <property type="entry name" value="PCD-like"/>
    <property type="match status" value="1"/>
</dbReference>
<dbReference type="CDD" id="cd00914">
    <property type="entry name" value="PCD_DCoH_subfamily_b"/>
    <property type="match status" value="1"/>
</dbReference>
<proteinExistence type="inferred from homology"/>
<organism evidence="6">
    <name type="scientific">Spongospora subterranea</name>
    <dbReference type="NCBI Taxonomy" id="70186"/>
    <lineage>
        <taxon>Eukaryota</taxon>
        <taxon>Sar</taxon>
        <taxon>Rhizaria</taxon>
        <taxon>Endomyxa</taxon>
        <taxon>Phytomyxea</taxon>
        <taxon>Plasmodiophorida</taxon>
        <taxon>Plasmodiophoridae</taxon>
        <taxon>Spongospora</taxon>
    </lineage>
</organism>
<dbReference type="NCBIfam" id="NF002018">
    <property type="entry name" value="PRK00823.1-3"/>
    <property type="match status" value="1"/>
</dbReference>